<evidence type="ECO:0000313" key="8">
    <source>
        <dbReference type="EMBL" id="KAJ4832373.1"/>
    </source>
</evidence>
<dbReference type="PROSITE" id="PS51767">
    <property type="entry name" value="PEPTIDASE_A1"/>
    <property type="match status" value="1"/>
</dbReference>
<keyword evidence="2" id="KW-0645">Protease</keyword>
<evidence type="ECO:0000256" key="2">
    <source>
        <dbReference type="ARBA" id="ARBA00022670"/>
    </source>
</evidence>
<evidence type="ECO:0000256" key="6">
    <source>
        <dbReference type="SAM" id="SignalP"/>
    </source>
</evidence>
<dbReference type="Proteomes" id="UP001141552">
    <property type="component" value="Unassembled WGS sequence"/>
</dbReference>
<feature type="signal peptide" evidence="6">
    <location>
        <begin position="1"/>
        <end position="33"/>
    </location>
</feature>
<dbReference type="InterPro" id="IPR034161">
    <property type="entry name" value="Pepsin-like_plant"/>
</dbReference>
<reference evidence="8" key="1">
    <citation type="submission" date="2022-02" db="EMBL/GenBank/DDBJ databases">
        <authorList>
            <person name="Henning P.M."/>
            <person name="McCubbin A.G."/>
            <person name="Shore J.S."/>
        </authorList>
    </citation>
    <scope>NUCLEOTIDE SEQUENCE</scope>
    <source>
        <strain evidence="8">F60SS</strain>
        <tissue evidence="8">Leaves</tissue>
    </source>
</reference>
<dbReference type="InterPro" id="IPR032799">
    <property type="entry name" value="TAXi_C"/>
</dbReference>
<evidence type="ECO:0000256" key="4">
    <source>
        <dbReference type="ARBA" id="ARBA00022801"/>
    </source>
</evidence>
<sequence>MAVTMTCRTLFSLSLSTLLLAAASLSASFLVEADIAAGFTVELFHRDSPNSPFFNATESHFSRLTNLLDDSGRRVRQTNRSLLSTAQTSVASAVGSYLMKLGIGTPPVEIVALVDTANDFSWTPCKPCQGCDQMDPIFQPRASSTYRQVSCQDSRCETIGGYYCIADACTFQRDSHSPLKGAIATGSIIQGTVSMDTFTLGSTRGGQSLSFPNIVFGCFGSYVPSPDETGPGMVALGVGQNSLLSQIQDSIGGKFSYCLVPVFSKESGKMSFGGNAVLSGPDVVTTPLFLGSDPSISYLLNLEAISIGDVRLPFHTPPSSSPGNIVIDTGATMSYLPYEYLSRVEEEVDKLVYLRRENEDSPPHMCYKSFSDIDAPPITLHFTGADVKLSGENTFIRIDYTAVCFAFAGIDDNSYPFLGNLAQINHLVAYDIPGRTVSFKKADCTNY</sequence>
<dbReference type="Pfam" id="PF14541">
    <property type="entry name" value="TAXi_C"/>
    <property type="match status" value="1"/>
</dbReference>
<name>A0A9Q0FJ26_9ROSI</name>
<dbReference type="PANTHER" id="PTHR47967">
    <property type="entry name" value="OS07G0603500 PROTEIN-RELATED"/>
    <property type="match status" value="1"/>
</dbReference>
<dbReference type="Gene3D" id="2.40.70.10">
    <property type="entry name" value="Acid Proteases"/>
    <property type="match status" value="2"/>
</dbReference>
<comment type="similarity">
    <text evidence="1">Belongs to the peptidase A1 family.</text>
</comment>
<dbReference type="InterPro" id="IPR001969">
    <property type="entry name" value="Aspartic_peptidase_AS"/>
</dbReference>
<dbReference type="OrthoDB" id="2747330at2759"/>
<dbReference type="InterPro" id="IPR033121">
    <property type="entry name" value="PEPTIDASE_A1"/>
</dbReference>
<dbReference type="PANTHER" id="PTHR47967:SF66">
    <property type="entry name" value="ASPARTIC PROTEINASE CDR1-RELATED"/>
    <property type="match status" value="1"/>
</dbReference>
<keyword evidence="3" id="KW-0064">Aspartyl protease</keyword>
<dbReference type="InterPro" id="IPR032861">
    <property type="entry name" value="TAXi_N"/>
</dbReference>
<keyword evidence="5" id="KW-0325">Glycoprotein</keyword>
<keyword evidence="4" id="KW-0378">Hydrolase</keyword>
<reference evidence="8" key="2">
    <citation type="journal article" date="2023" name="Plants (Basel)">
        <title>Annotation of the Turnera subulata (Passifloraceae) Draft Genome Reveals the S-Locus Evolved after the Divergence of Turneroideae from Passifloroideae in a Stepwise Manner.</title>
        <authorList>
            <person name="Henning P.M."/>
            <person name="Roalson E.H."/>
            <person name="Mir W."/>
            <person name="McCubbin A.G."/>
            <person name="Shore J.S."/>
        </authorList>
    </citation>
    <scope>NUCLEOTIDE SEQUENCE</scope>
    <source>
        <strain evidence="8">F60SS</strain>
    </source>
</reference>
<dbReference type="InterPro" id="IPR051708">
    <property type="entry name" value="Plant_Aspart_Prot_A1"/>
</dbReference>
<evidence type="ECO:0000256" key="5">
    <source>
        <dbReference type="ARBA" id="ARBA00023180"/>
    </source>
</evidence>
<organism evidence="8 9">
    <name type="scientific">Turnera subulata</name>
    <dbReference type="NCBI Taxonomy" id="218843"/>
    <lineage>
        <taxon>Eukaryota</taxon>
        <taxon>Viridiplantae</taxon>
        <taxon>Streptophyta</taxon>
        <taxon>Embryophyta</taxon>
        <taxon>Tracheophyta</taxon>
        <taxon>Spermatophyta</taxon>
        <taxon>Magnoliopsida</taxon>
        <taxon>eudicotyledons</taxon>
        <taxon>Gunneridae</taxon>
        <taxon>Pentapetalae</taxon>
        <taxon>rosids</taxon>
        <taxon>fabids</taxon>
        <taxon>Malpighiales</taxon>
        <taxon>Passifloraceae</taxon>
        <taxon>Turnera</taxon>
    </lineage>
</organism>
<evidence type="ECO:0000259" key="7">
    <source>
        <dbReference type="PROSITE" id="PS51767"/>
    </source>
</evidence>
<feature type="chain" id="PRO_5040474588" description="Peptidase A1 domain-containing protein" evidence="6">
    <location>
        <begin position="34"/>
        <end position="447"/>
    </location>
</feature>
<dbReference type="GO" id="GO:0004190">
    <property type="term" value="F:aspartic-type endopeptidase activity"/>
    <property type="evidence" value="ECO:0007669"/>
    <property type="project" value="UniProtKB-KW"/>
</dbReference>
<evidence type="ECO:0000256" key="3">
    <source>
        <dbReference type="ARBA" id="ARBA00022750"/>
    </source>
</evidence>
<proteinExistence type="inferred from homology"/>
<dbReference type="GO" id="GO:0006508">
    <property type="term" value="P:proteolysis"/>
    <property type="evidence" value="ECO:0007669"/>
    <property type="project" value="UniProtKB-KW"/>
</dbReference>
<keyword evidence="6" id="KW-0732">Signal</keyword>
<comment type="caution">
    <text evidence="8">The sequence shown here is derived from an EMBL/GenBank/DDBJ whole genome shotgun (WGS) entry which is preliminary data.</text>
</comment>
<feature type="domain" description="Peptidase A1" evidence="7">
    <location>
        <begin position="97"/>
        <end position="440"/>
    </location>
</feature>
<evidence type="ECO:0000256" key="1">
    <source>
        <dbReference type="ARBA" id="ARBA00007447"/>
    </source>
</evidence>
<dbReference type="Pfam" id="PF14543">
    <property type="entry name" value="TAXi_N"/>
    <property type="match status" value="1"/>
</dbReference>
<keyword evidence="9" id="KW-1185">Reference proteome</keyword>
<evidence type="ECO:0000313" key="9">
    <source>
        <dbReference type="Proteomes" id="UP001141552"/>
    </source>
</evidence>
<gene>
    <name evidence="8" type="ORF">Tsubulata_015012</name>
</gene>
<accession>A0A9Q0FJ26</accession>
<dbReference type="GO" id="GO:0005576">
    <property type="term" value="C:extracellular region"/>
    <property type="evidence" value="ECO:0007669"/>
    <property type="project" value="TreeGrafter"/>
</dbReference>
<dbReference type="SUPFAM" id="SSF50630">
    <property type="entry name" value="Acid proteases"/>
    <property type="match status" value="1"/>
</dbReference>
<dbReference type="PROSITE" id="PS00141">
    <property type="entry name" value="ASP_PROTEASE"/>
    <property type="match status" value="1"/>
</dbReference>
<dbReference type="CDD" id="cd05476">
    <property type="entry name" value="pepsin_A_like_plant"/>
    <property type="match status" value="1"/>
</dbReference>
<dbReference type="EMBL" id="JAKUCV010005148">
    <property type="protein sequence ID" value="KAJ4832373.1"/>
    <property type="molecule type" value="Genomic_DNA"/>
</dbReference>
<dbReference type="AlphaFoldDB" id="A0A9Q0FJ26"/>
<dbReference type="InterPro" id="IPR021109">
    <property type="entry name" value="Peptidase_aspartic_dom_sf"/>
</dbReference>
<protein>
    <recommendedName>
        <fullName evidence="7">Peptidase A1 domain-containing protein</fullName>
    </recommendedName>
</protein>